<dbReference type="GO" id="GO:0031985">
    <property type="term" value="C:Golgi cisterna"/>
    <property type="evidence" value="ECO:0007669"/>
    <property type="project" value="TreeGrafter"/>
</dbReference>
<dbReference type="GO" id="GO:0043001">
    <property type="term" value="P:Golgi to plasma membrane protein transport"/>
    <property type="evidence" value="ECO:0007669"/>
    <property type="project" value="TreeGrafter"/>
</dbReference>
<dbReference type="GO" id="GO:0006890">
    <property type="term" value="P:retrograde vesicle-mediated transport, Golgi to endoplasmic reticulum"/>
    <property type="evidence" value="ECO:0007669"/>
    <property type="project" value="TreeGrafter"/>
</dbReference>
<accession>A0AAF0EVD8</accession>
<evidence type="ECO:0000256" key="5">
    <source>
        <dbReference type="ARBA" id="ARBA00023136"/>
    </source>
</evidence>
<feature type="compositionally biased region" description="Basic residues" evidence="6">
    <location>
        <begin position="1"/>
        <end position="11"/>
    </location>
</feature>
<keyword evidence="8" id="KW-1185">Reference proteome</keyword>
<reference evidence="7" key="1">
    <citation type="submission" date="2023-03" db="EMBL/GenBank/DDBJ databases">
        <title>Mating type loci evolution in Malassezia.</title>
        <authorList>
            <person name="Coelho M.A."/>
        </authorList>
    </citation>
    <scope>NUCLEOTIDE SEQUENCE</scope>
    <source>
        <strain evidence="7">CBS 11721</strain>
    </source>
</reference>
<protein>
    <recommendedName>
        <fullName evidence="9">Vacuolar protein sorting-associated protein 74</fullName>
    </recommendedName>
</protein>
<dbReference type="PANTHER" id="PTHR12704:SF2">
    <property type="entry name" value="GOLGI PHOSPHOPROTEIN 3 HOMOLOG SAURON"/>
    <property type="match status" value="1"/>
</dbReference>
<dbReference type="InterPro" id="IPR008628">
    <property type="entry name" value="GPP34-like"/>
</dbReference>
<name>A0AAF0EVD8_9BASI</name>
<feature type="compositionally biased region" description="Basic and acidic residues" evidence="6">
    <location>
        <begin position="48"/>
        <end position="67"/>
    </location>
</feature>
<keyword evidence="4" id="KW-0446">Lipid-binding</keyword>
<comment type="subcellular location">
    <subcellularLocation>
        <location evidence="1">Golgi apparatus membrane</location>
        <topology evidence="1">Peripheral membrane protein</topology>
        <orientation evidence="1">Cytoplasmic side</orientation>
    </subcellularLocation>
</comment>
<evidence type="ECO:0000313" key="7">
    <source>
        <dbReference type="EMBL" id="WFD35006.1"/>
    </source>
</evidence>
<dbReference type="Gene3D" id="1.10.3630.10">
    <property type="entry name" value="yeast vps74-n-term truncation variant domain like"/>
    <property type="match status" value="1"/>
</dbReference>
<evidence type="ECO:0000256" key="6">
    <source>
        <dbReference type="SAM" id="MobiDB-lite"/>
    </source>
</evidence>
<keyword evidence="3" id="KW-0333">Golgi apparatus</keyword>
<evidence type="ECO:0008006" key="9">
    <source>
        <dbReference type="Google" id="ProtNLM"/>
    </source>
</evidence>
<evidence type="ECO:0000256" key="3">
    <source>
        <dbReference type="ARBA" id="ARBA00023034"/>
    </source>
</evidence>
<evidence type="ECO:0000313" key="8">
    <source>
        <dbReference type="Proteomes" id="UP001219933"/>
    </source>
</evidence>
<proteinExistence type="inferred from homology"/>
<feature type="compositionally biased region" description="Polar residues" evidence="6">
    <location>
        <begin position="17"/>
        <end position="40"/>
    </location>
</feature>
<comment type="similarity">
    <text evidence="2">Belongs to the GOLPH3/VPS74 family.</text>
</comment>
<dbReference type="AlphaFoldDB" id="A0AAF0EVD8"/>
<dbReference type="GO" id="GO:0070273">
    <property type="term" value="F:phosphatidylinositol-4-phosphate binding"/>
    <property type="evidence" value="ECO:0007669"/>
    <property type="project" value="InterPro"/>
</dbReference>
<organism evidence="7 8">
    <name type="scientific">Malassezia cuniculi</name>
    <dbReference type="NCBI Taxonomy" id="948313"/>
    <lineage>
        <taxon>Eukaryota</taxon>
        <taxon>Fungi</taxon>
        <taxon>Dikarya</taxon>
        <taxon>Basidiomycota</taxon>
        <taxon>Ustilaginomycotina</taxon>
        <taxon>Malasseziomycetes</taxon>
        <taxon>Malasseziales</taxon>
        <taxon>Malasseziaceae</taxon>
        <taxon>Malassezia</taxon>
    </lineage>
</organism>
<dbReference type="GO" id="GO:0005829">
    <property type="term" value="C:cytosol"/>
    <property type="evidence" value="ECO:0007669"/>
    <property type="project" value="TreeGrafter"/>
</dbReference>
<dbReference type="GO" id="GO:0000139">
    <property type="term" value="C:Golgi membrane"/>
    <property type="evidence" value="ECO:0007669"/>
    <property type="project" value="UniProtKB-SubCell"/>
</dbReference>
<feature type="region of interest" description="Disordered" evidence="6">
    <location>
        <begin position="1"/>
        <end position="67"/>
    </location>
</feature>
<evidence type="ECO:0000256" key="2">
    <source>
        <dbReference type="ARBA" id="ARBA00007284"/>
    </source>
</evidence>
<dbReference type="GO" id="GO:0005802">
    <property type="term" value="C:trans-Golgi network"/>
    <property type="evidence" value="ECO:0007669"/>
    <property type="project" value="TreeGrafter"/>
</dbReference>
<sequence length="377" mass="41370">MSSGLQRRRGAARTDSDNGSVLSRHGSSASNVPEQHSGSGSVALVDPSDGHRVAYDPRDLGERDESDANPRLTLMEEILLLGLKDRQGYLSFWNDNISYTLRGCILLELAFRGRIGTARGADQRRFDAADRVIQVRNTKPTGEVLLDETLRLIRSASPAGIADWIDMLSGETWNVSRFNMQLRQVRERLAKGLVDKGVLRTEKRNFLLFDMPTHPVADAAPKDAVMRRVLAIVARGTSVHTESFYKEEAHGAAISLRATRTVCMLCAAYSADVLENTLQHLPYENRESAFQRASNILNEFGQWPMAPDTPCGGIPPHGTIQAMAARPVGAGPKKRSTDHVAADLALAVQKEAEAHTSIDFELIAGVLNVFSRMDTLV</sequence>
<dbReference type="InterPro" id="IPR038261">
    <property type="entry name" value="GPP34-like_sf"/>
</dbReference>
<dbReference type="GO" id="GO:0007030">
    <property type="term" value="P:Golgi organization"/>
    <property type="evidence" value="ECO:0007669"/>
    <property type="project" value="TreeGrafter"/>
</dbReference>
<dbReference type="Proteomes" id="UP001219933">
    <property type="component" value="Chromosome 2"/>
</dbReference>
<gene>
    <name evidence="7" type="ORF">MCUN1_001852</name>
</gene>
<dbReference type="Pfam" id="PF05719">
    <property type="entry name" value="GPP34"/>
    <property type="match status" value="1"/>
</dbReference>
<dbReference type="EMBL" id="CP119878">
    <property type="protein sequence ID" value="WFD35006.1"/>
    <property type="molecule type" value="Genomic_DNA"/>
</dbReference>
<dbReference type="PANTHER" id="PTHR12704">
    <property type="entry name" value="TRANS-GOLGI PROTEIN GMX33"/>
    <property type="match status" value="1"/>
</dbReference>
<keyword evidence="5" id="KW-0472">Membrane</keyword>
<evidence type="ECO:0000256" key="1">
    <source>
        <dbReference type="ARBA" id="ARBA00004255"/>
    </source>
</evidence>
<dbReference type="GO" id="GO:0048194">
    <property type="term" value="P:Golgi vesicle budding"/>
    <property type="evidence" value="ECO:0007669"/>
    <property type="project" value="TreeGrafter"/>
</dbReference>
<evidence type="ECO:0000256" key="4">
    <source>
        <dbReference type="ARBA" id="ARBA00023121"/>
    </source>
</evidence>